<evidence type="ECO:0000313" key="5">
    <source>
        <dbReference type="EMBL" id="RHN81829.1"/>
    </source>
</evidence>
<gene>
    <name evidence="5" type="ORF">MtrunA17_Chr1g0203341</name>
</gene>
<feature type="region of interest" description="Disordered" evidence="1">
    <location>
        <begin position="309"/>
        <end position="372"/>
    </location>
</feature>
<feature type="compositionally biased region" description="Basic and acidic residues" evidence="1">
    <location>
        <begin position="707"/>
        <end position="722"/>
    </location>
</feature>
<protein>
    <recommendedName>
        <fullName evidence="7">Low-temperature-induced 65 kDa protein</fullName>
    </recommendedName>
</protein>
<dbReference type="GO" id="GO:0009737">
    <property type="term" value="P:response to abscisic acid"/>
    <property type="evidence" value="ECO:0007669"/>
    <property type="project" value="InterPro"/>
</dbReference>
<dbReference type="InterPro" id="IPR057059">
    <property type="entry name" value="LTI65/LTI78_PGEED"/>
</dbReference>
<dbReference type="AlphaFoldDB" id="A0A396JU50"/>
<evidence type="ECO:0000256" key="1">
    <source>
        <dbReference type="SAM" id="MobiDB-lite"/>
    </source>
</evidence>
<comment type="caution">
    <text evidence="5">The sequence shown here is derived from an EMBL/GenBank/DDBJ whole genome shotgun (WGS) entry which is preliminary data.</text>
</comment>
<dbReference type="Proteomes" id="UP000265566">
    <property type="component" value="Chromosome 1"/>
</dbReference>
<feature type="domain" description="LTI65/LTI78 PGEED repeat" evidence="2">
    <location>
        <begin position="743"/>
        <end position="773"/>
    </location>
</feature>
<dbReference type="Pfam" id="PF23403">
    <property type="entry name" value="LTI65_LTI78_N"/>
    <property type="match status" value="1"/>
</dbReference>
<feature type="compositionally biased region" description="Polar residues" evidence="1">
    <location>
        <begin position="723"/>
        <end position="736"/>
    </location>
</feature>
<feature type="compositionally biased region" description="Basic and acidic residues" evidence="1">
    <location>
        <begin position="130"/>
        <end position="151"/>
    </location>
</feature>
<organism evidence="5 6">
    <name type="scientific">Medicago truncatula</name>
    <name type="common">Barrel medic</name>
    <name type="synonym">Medicago tribuloides</name>
    <dbReference type="NCBI Taxonomy" id="3880"/>
    <lineage>
        <taxon>Eukaryota</taxon>
        <taxon>Viridiplantae</taxon>
        <taxon>Streptophyta</taxon>
        <taxon>Embryophyta</taxon>
        <taxon>Tracheophyta</taxon>
        <taxon>Spermatophyta</taxon>
        <taxon>Magnoliopsida</taxon>
        <taxon>eudicotyledons</taxon>
        <taxon>Gunneridae</taxon>
        <taxon>Pentapetalae</taxon>
        <taxon>rosids</taxon>
        <taxon>fabids</taxon>
        <taxon>Fabales</taxon>
        <taxon>Fabaceae</taxon>
        <taxon>Papilionoideae</taxon>
        <taxon>50 kb inversion clade</taxon>
        <taxon>NPAAA clade</taxon>
        <taxon>Hologalegina</taxon>
        <taxon>IRL clade</taxon>
        <taxon>Trifolieae</taxon>
        <taxon>Medicago</taxon>
    </lineage>
</organism>
<dbReference type="InterPro" id="IPR057058">
    <property type="entry name" value="LTI65_LTI78_NYQTKV"/>
</dbReference>
<dbReference type="Pfam" id="PF23399">
    <property type="entry name" value="LTI65_PGEED"/>
    <property type="match status" value="1"/>
</dbReference>
<feature type="region of interest" description="Disordered" evidence="1">
    <location>
        <begin position="695"/>
        <end position="812"/>
    </location>
</feature>
<feature type="domain" description="LTI65/LTI78 NYQTKV repeat" evidence="3">
    <location>
        <begin position="331"/>
        <end position="385"/>
    </location>
</feature>
<reference evidence="6" key="1">
    <citation type="journal article" date="2018" name="Nat. Plants">
        <title>Whole-genome landscape of Medicago truncatula symbiotic genes.</title>
        <authorList>
            <person name="Pecrix Y."/>
            <person name="Staton S.E."/>
            <person name="Sallet E."/>
            <person name="Lelandais-Briere C."/>
            <person name="Moreau S."/>
            <person name="Carrere S."/>
            <person name="Blein T."/>
            <person name="Jardinaud M.F."/>
            <person name="Latrasse D."/>
            <person name="Zouine M."/>
            <person name="Zahm M."/>
            <person name="Kreplak J."/>
            <person name="Mayjonade B."/>
            <person name="Satge C."/>
            <person name="Perez M."/>
            <person name="Cauet S."/>
            <person name="Marande W."/>
            <person name="Chantry-Darmon C."/>
            <person name="Lopez-Roques C."/>
            <person name="Bouchez O."/>
            <person name="Berard A."/>
            <person name="Debelle F."/>
            <person name="Munos S."/>
            <person name="Bendahmane A."/>
            <person name="Berges H."/>
            <person name="Niebel A."/>
            <person name="Buitink J."/>
            <person name="Frugier F."/>
            <person name="Benhamed M."/>
            <person name="Crespi M."/>
            <person name="Gouzy J."/>
            <person name="Gamas P."/>
        </authorList>
    </citation>
    <scope>NUCLEOTIDE SEQUENCE [LARGE SCALE GENOMIC DNA]</scope>
    <source>
        <strain evidence="6">cv. Jemalong A17</strain>
    </source>
</reference>
<name>A0A396JU50_MEDTR</name>
<feature type="compositionally biased region" description="Basic and acidic residues" evidence="1">
    <location>
        <begin position="840"/>
        <end position="850"/>
    </location>
</feature>
<evidence type="ECO:0000313" key="6">
    <source>
        <dbReference type="Proteomes" id="UP000265566"/>
    </source>
</evidence>
<evidence type="ECO:0008006" key="7">
    <source>
        <dbReference type="Google" id="ProtNLM"/>
    </source>
</evidence>
<proteinExistence type="predicted"/>
<sequence>MQNGIGDTISCFVSLYKVEPFVLLHYSSFFSSQFIIMDSRVVHSHVEGENDEQNSPNVEPYPVTLTHGPEEPTNSEPEPEKKSVMSRVKAKARKVRDSIKKHGQNVFDHGSGHDTETQHIPDDDGDLDEDKPIVQDQKNREVPNYDSEDVKSATPTPESEKVENLGNSGIGFEGTKFTGQEPHHAPLVEGVSSTTETTDKAETFVLEDKVEKREANLERQIDLEEDSQEQGSRAEAYTFPTYQTKDTNPNEEGSDEIKDITPLEESLERMNVHDESKPTTEPKIQSYVADTEYPSDVKSHDQFVPHFTDATKTQNEYPQETLSTDINRDQKILEEDSQDQGSRTETYIHPNYQTKDTDPSGAESNETKDITPLEESLERMNVHDDEPNPTTETKIQPFVTDIEYPSAAGSHDQFAPHFANATETQNEYPRETASTDININHEIPSETEKSFNAVTNTVGNQSDATEIQNEYPQETTSADINRNHEIPSETEETFNTFTNDGEKQAYYDELVEMQSKSHTDEVDVISSGTKVDKTLPFENDETSKLSNDGTSTGSNEGTGTQNEYPRETASTDININHEIPSETEKSFNAVTNTVENQSEATEIQNEYPQETVSSDVKRNHEIPSETEETFNTITYNVENQSDAAETQSEYPQETVSTDINRNHEIPFETVSTDVTNTGEKQAYYDELVEMQSKSHTDEVEVISSGTKVDKTLPLENKNDETSKLSNDGTSIGSNEGTETKNGDKGASVKDYLAEKLRPSEEDKALSEVVSEALHKGKEEPLKKEDGILASEDEKSEKVLEESNANSSGKGMVDRVKDYYGSWFAKPEENQSPQGVGIGEDLSKNKDHVAEVEQVGKGVDEGRTHE</sequence>
<dbReference type="EMBL" id="PSQE01000001">
    <property type="protein sequence ID" value="RHN81829.1"/>
    <property type="molecule type" value="Genomic_DNA"/>
</dbReference>
<evidence type="ECO:0000259" key="4">
    <source>
        <dbReference type="Pfam" id="PF23403"/>
    </source>
</evidence>
<feature type="compositionally biased region" description="Basic and acidic residues" evidence="1">
    <location>
        <begin position="737"/>
        <end position="765"/>
    </location>
</feature>
<feature type="domain" description="LTI65/LTI78 NYQTKV repeat" evidence="3">
    <location>
        <begin position="215"/>
        <end position="275"/>
    </location>
</feature>
<evidence type="ECO:0000259" key="3">
    <source>
        <dbReference type="Pfam" id="PF23402"/>
    </source>
</evidence>
<feature type="region of interest" description="Disordered" evidence="1">
    <location>
        <begin position="223"/>
        <end position="257"/>
    </location>
</feature>
<feature type="compositionally biased region" description="Polar residues" evidence="1">
    <location>
        <begin position="240"/>
        <end position="251"/>
    </location>
</feature>
<dbReference type="InterPro" id="IPR037491">
    <property type="entry name" value="LTI78/LTI65"/>
</dbReference>
<dbReference type="InterPro" id="IPR056605">
    <property type="entry name" value="LTI65_LTI78_N"/>
</dbReference>
<feature type="compositionally biased region" description="Basic and acidic residues" evidence="1">
    <location>
        <begin position="772"/>
        <end position="800"/>
    </location>
</feature>
<feature type="compositionally biased region" description="Low complexity" evidence="1">
    <location>
        <begin position="549"/>
        <end position="563"/>
    </location>
</feature>
<evidence type="ECO:0000259" key="2">
    <source>
        <dbReference type="Pfam" id="PF23399"/>
    </source>
</evidence>
<feature type="region of interest" description="Disordered" evidence="1">
    <location>
        <begin position="530"/>
        <end position="567"/>
    </location>
</feature>
<feature type="region of interest" description="Disordered" evidence="1">
    <location>
        <begin position="825"/>
        <end position="865"/>
    </location>
</feature>
<feature type="region of interest" description="Disordered" evidence="1">
    <location>
        <begin position="46"/>
        <end position="199"/>
    </location>
</feature>
<dbReference type="Pfam" id="PF23402">
    <property type="entry name" value="LTI65_LTI78_NYQTKV"/>
    <property type="match status" value="2"/>
</dbReference>
<dbReference type="PANTHER" id="PTHR33836:SF8">
    <property type="entry name" value="LOW-TEMPERATURE-INDUCED 65 KDA PROTEIN"/>
    <property type="match status" value="1"/>
</dbReference>
<feature type="compositionally biased region" description="Polar residues" evidence="1">
    <location>
        <begin position="310"/>
        <end position="325"/>
    </location>
</feature>
<dbReference type="PANTHER" id="PTHR33836">
    <property type="entry name" value="LOW-TEMPERATURE-INDUCED 65 KDA PROTEIN-RELATED"/>
    <property type="match status" value="1"/>
</dbReference>
<feature type="compositionally biased region" description="Basic and acidic residues" evidence="1">
    <location>
        <begin position="110"/>
        <end position="122"/>
    </location>
</feature>
<dbReference type="Gramene" id="rna5920">
    <property type="protein sequence ID" value="RHN81829.1"/>
    <property type="gene ID" value="gene5920"/>
</dbReference>
<feature type="domain" description="LTI65/LTI78 N-terminal" evidence="4">
    <location>
        <begin position="80"/>
        <end position="151"/>
    </location>
</feature>
<accession>A0A396JU50</accession>